<keyword evidence="5" id="KW-0479">Metal-binding</keyword>
<dbReference type="PANTHER" id="PTHR42763">
    <property type="entry name" value="ADP-GLUCOSE PHOSPHORYLASE"/>
    <property type="match status" value="1"/>
</dbReference>
<keyword evidence="2" id="KW-0548">Nucleotidyltransferase</keyword>
<dbReference type="GeneID" id="105122238"/>
<protein>
    <submittedName>
        <fullName evidence="8">Probable galactose-1-phosphate uridyltransferase</fullName>
    </submittedName>
</protein>
<dbReference type="RefSeq" id="XP_011019539.1">
    <property type="nucleotide sequence ID" value="XM_011021237.1"/>
</dbReference>
<feature type="binding site" evidence="5">
    <location>
        <position position="56"/>
    </location>
    <ligand>
        <name>Zn(2+)</name>
        <dbReference type="ChEBI" id="CHEBI:29105"/>
    </ligand>
</feature>
<feature type="binding site" evidence="5">
    <location>
        <position position="53"/>
    </location>
    <ligand>
        <name>Zn(2+)</name>
        <dbReference type="ChEBI" id="CHEBI:29105"/>
    </ligand>
</feature>
<reference evidence="8" key="1">
    <citation type="submission" date="2025-08" db="UniProtKB">
        <authorList>
            <consortium name="RefSeq"/>
        </authorList>
    </citation>
    <scope>IDENTIFICATION</scope>
</reference>
<dbReference type="InterPro" id="IPR005849">
    <property type="entry name" value="GalP_Utransf_N"/>
</dbReference>
<dbReference type="SUPFAM" id="SSF54197">
    <property type="entry name" value="HIT-like"/>
    <property type="match status" value="2"/>
</dbReference>
<sequence>MASQHQNGGRSPELRHDPVTNRWVIFSPARAKRPTDFKSKNPQNLNPNNNSSCPFCIGNEHECAPEIFRVPPDLNDPNWKLRVIENLYPALSRNLEYPCEEKQGMEFPGRVIGGFGFHDVVIENPVHSVQLSDMEPREIGEVFLAHKKRIQQIMSVQSIKYVQVFKNHGASAGASMSHSHSQILALPVIPSSVSARLEGMKEYFEKTGKCSLCEVRAKELLIDESSHFISVVPFAATFPFEIWIIPRVHSSHFHELDFEKMVDLGGLLKLMLRKISLQLNNPPFNFMIQTSPVQVKESESCYTHWFLQIVPQLSGVGGFEIGSGCYINPVFPEDAAKVMREVYLPMQE</sequence>
<evidence type="ECO:0000256" key="4">
    <source>
        <dbReference type="PIRSR" id="PIRSR000808-1"/>
    </source>
</evidence>
<evidence type="ECO:0000256" key="3">
    <source>
        <dbReference type="ARBA" id="ARBA00023277"/>
    </source>
</evidence>
<keyword evidence="5" id="KW-0862">Zinc</keyword>
<dbReference type="PANTHER" id="PTHR42763:SF2">
    <property type="entry name" value="ADP-GLUCOSE PHOSPHORYLASE"/>
    <property type="match status" value="1"/>
</dbReference>
<proteinExistence type="predicted"/>
<dbReference type="InterPro" id="IPR001937">
    <property type="entry name" value="GalP_UDPtransf1"/>
</dbReference>
<evidence type="ECO:0000256" key="1">
    <source>
        <dbReference type="ARBA" id="ARBA00022679"/>
    </source>
</evidence>
<evidence type="ECO:0000313" key="8">
    <source>
        <dbReference type="RefSeq" id="XP_011019539.1"/>
    </source>
</evidence>
<evidence type="ECO:0000313" key="7">
    <source>
        <dbReference type="Proteomes" id="UP000694918"/>
    </source>
</evidence>
<evidence type="ECO:0000259" key="6">
    <source>
        <dbReference type="Pfam" id="PF01087"/>
    </source>
</evidence>
<comment type="cofactor">
    <cofactor evidence="5">
        <name>Zn(2+)</name>
        <dbReference type="ChEBI" id="CHEBI:29105"/>
    </cofactor>
    <text evidence="5">Binds 1 zinc ion per subunit.</text>
</comment>
<dbReference type="InterPro" id="IPR036265">
    <property type="entry name" value="HIT-like_sf"/>
</dbReference>
<dbReference type="AlphaFoldDB" id="A0AAJ6XI90"/>
<dbReference type="Gene3D" id="3.30.428.10">
    <property type="entry name" value="HIT-like"/>
    <property type="match status" value="2"/>
</dbReference>
<dbReference type="KEGG" id="peu:105122238"/>
<feature type="active site" description="Tele-UMP-histidine intermediate" evidence="4">
    <location>
        <position position="180"/>
    </location>
</feature>
<feature type="binding site" evidence="5">
    <location>
        <position position="178"/>
    </location>
    <ligand>
        <name>Zn(2+)</name>
        <dbReference type="ChEBI" id="CHEBI:29105"/>
    </ligand>
</feature>
<dbReference type="GO" id="GO:0006012">
    <property type="term" value="P:galactose metabolic process"/>
    <property type="evidence" value="ECO:0007669"/>
    <property type="project" value="InterPro"/>
</dbReference>
<dbReference type="Pfam" id="PF01087">
    <property type="entry name" value="GalP_UDP_transf"/>
    <property type="match status" value="1"/>
</dbReference>
<dbReference type="Proteomes" id="UP000694918">
    <property type="component" value="Unplaced"/>
</dbReference>
<feature type="domain" description="Galactose-1-phosphate uridyl transferase N-terminal" evidence="6">
    <location>
        <begin position="11"/>
        <end position="190"/>
    </location>
</feature>
<accession>A0AAJ6XI90</accession>
<gene>
    <name evidence="8" type="primary">LOC105122238</name>
</gene>
<organism evidence="7 8">
    <name type="scientific">Populus euphratica</name>
    <name type="common">Euphrates poplar</name>
    <dbReference type="NCBI Taxonomy" id="75702"/>
    <lineage>
        <taxon>Eukaryota</taxon>
        <taxon>Viridiplantae</taxon>
        <taxon>Streptophyta</taxon>
        <taxon>Embryophyta</taxon>
        <taxon>Tracheophyta</taxon>
        <taxon>Spermatophyta</taxon>
        <taxon>Magnoliopsida</taxon>
        <taxon>eudicotyledons</taxon>
        <taxon>Gunneridae</taxon>
        <taxon>Pentapetalae</taxon>
        <taxon>rosids</taxon>
        <taxon>fabids</taxon>
        <taxon>Malpighiales</taxon>
        <taxon>Salicaceae</taxon>
        <taxon>Saliceae</taxon>
        <taxon>Populus</taxon>
    </lineage>
</organism>
<keyword evidence="7" id="KW-1185">Reference proteome</keyword>
<dbReference type="InterPro" id="IPR053177">
    <property type="entry name" value="ADP-glucose_phosphorylase"/>
</dbReference>
<dbReference type="GO" id="GO:0008270">
    <property type="term" value="F:zinc ion binding"/>
    <property type="evidence" value="ECO:0007669"/>
    <property type="project" value="InterPro"/>
</dbReference>
<evidence type="ECO:0000256" key="2">
    <source>
        <dbReference type="ARBA" id="ARBA00022695"/>
    </source>
</evidence>
<dbReference type="GO" id="GO:0008108">
    <property type="term" value="F:UDP-glucose:hexose-1-phosphate uridylyltransferase activity"/>
    <property type="evidence" value="ECO:0007669"/>
    <property type="project" value="InterPro"/>
</dbReference>
<keyword evidence="3" id="KW-0119">Carbohydrate metabolism</keyword>
<dbReference type="PIRSF" id="PIRSF000808">
    <property type="entry name" value="GalT"/>
    <property type="match status" value="1"/>
</dbReference>
<keyword evidence="1" id="KW-0808">Transferase</keyword>
<evidence type="ECO:0000256" key="5">
    <source>
        <dbReference type="PIRSR" id="PIRSR000808-3"/>
    </source>
</evidence>
<feature type="binding site" evidence="5">
    <location>
        <position position="127"/>
    </location>
    <ligand>
        <name>Zn(2+)</name>
        <dbReference type="ChEBI" id="CHEBI:29105"/>
    </ligand>
</feature>
<dbReference type="NCBIfam" id="TIGR00209">
    <property type="entry name" value="galT_1"/>
    <property type="match status" value="1"/>
</dbReference>
<name>A0AAJ6XI90_POPEU</name>